<dbReference type="SMART" id="SM00028">
    <property type="entry name" value="TPR"/>
    <property type="match status" value="3"/>
</dbReference>
<keyword evidence="20" id="KW-0472">Membrane</keyword>
<evidence type="ECO:0000256" key="4">
    <source>
        <dbReference type="ARBA" id="ARBA00012438"/>
    </source>
</evidence>
<evidence type="ECO:0000259" key="21">
    <source>
        <dbReference type="PROSITE" id="PS50109"/>
    </source>
</evidence>
<dbReference type="EMBL" id="JBBYHU010000016">
    <property type="protein sequence ID" value="MEL1241243.1"/>
    <property type="molecule type" value="Genomic_DNA"/>
</dbReference>
<evidence type="ECO:0000256" key="15">
    <source>
        <dbReference type="ARBA" id="ARBA00023012"/>
    </source>
</evidence>
<comment type="cofactor">
    <cofactor evidence="2">
        <name>[4Fe-4S] cluster</name>
        <dbReference type="ChEBI" id="CHEBI:49883"/>
    </cofactor>
</comment>
<dbReference type="InterPro" id="IPR036890">
    <property type="entry name" value="HATPase_C_sf"/>
</dbReference>
<comment type="function">
    <text evidence="17">Member of the two-component regulatory system NreB/NreC involved in the control of dissimilatory nitrate/nitrite reduction in response to oxygen. NreB functions as a direct oxygen sensor histidine kinase which is autophosphorylated, in the absence of oxygen, probably at the conserved histidine residue, and transfers its phosphate group probably to a conserved aspartate residue of NreC. NreB/NreC activates the expression of the nitrate (narGHJI) and nitrite (nir) reductase operons, as well as the putative nitrate transporter gene narT.</text>
</comment>
<evidence type="ECO:0000256" key="19">
    <source>
        <dbReference type="PROSITE-ProRule" id="PRU00339"/>
    </source>
</evidence>
<dbReference type="InterPro" id="IPR003594">
    <property type="entry name" value="HATPase_dom"/>
</dbReference>
<evidence type="ECO:0000256" key="5">
    <source>
        <dbReference type="ARBA" id="ARBA00017322"/>
    </source>
</evidence>
<evidence type="ECO:0000256" key="9">
    <source>
        <dbReference type="ARBA" id="ARBA00022679"/>
    </source>
</evidence>
<dbReference type="SUPFAM" id="SSF55874">
    <property type="entry name" value="ATPase domain of HSP90 chaperone/DNA topoisomerase II/histidine kinase"/>
    <property type="match status" value="1"/>
</dbReference>
<organism evidence="22 23">
    <name type="scientific">Flavobacterium flavipallidum</name>
    <dbReference type="NCBI Taxonomy" id="3139140"/>
    <lineage>
        <taxon>Bacteria</taxon>
        <taxon>Pseudomonadati</taxon>
        <taxon>Bacteroidota</taxon>
        <taxon>Flavobacteriia</taxon>
        <taxon>Flavobacteriales</taxon>
        <taxon>Flavobacteriaceae</taxon>
        <taxon>Flavobacterium</taxon>
    </lineage>
</organism>
<dbReference type="RefSeq" id="WP_341700463.1">
    <property type="nucleotide sequence ID" value="NZ_JBBYHU010000016.1"/>
</dbReference>
<comment type="subcellular location">
    <subcellularLocation>
        <location evidence="3">Cytoplasm</location>
    </subcellularLocation>
</comment>
<dbReference type="SUPFAM" id="SSF48452">
    <property type="entry name" value="TPR-like"/>
    <property type="match status" value="1"/>
</dbReference>
<evidence type="ECO:0000256" key="16">
    <source>
        <dbReference type="ARBA" id="ARBA00023014"/>
    </source>
</evidence>
<dbReference type="InterPro" id="IPR005467">
    <property type="entry name" value="His_kinase_dom"/>
</dbReference>
<dbReference type="InterPro" id="IPR011990">
    <property type="entry name" value="TPR-like_helical_dom_sf"/>
</dbReference>
<dbReference type="Pfam" id="PF00515">
    <property type="entry name" value="TPR_1"/>
    <property type="match status" value="1"/>
</dbReference>
<dbReference type="InterPro" id="IPR004358">
    <property type="entry name" value="Sig_transdc_His_kin-like_C"/>
</dbReference>
<feature type="repeat" description="TPR" evidence="19">
    <location>
        <begin position="198"/>
        <end position="231"/>
    </location>
</feature>
<evidence type="ECO:0000256" key="20">
    <source>
        <dbReference type="SAM" id="Phobius"/>
    </source>
</evidence>
<evidence type="ECO:0000256" key="11">
    <source>
        <dbReference type="ARBA" id="ARBA00022741"/>
    </source>
</evidence>
<keyword evidence="8" id="KW-0597">Phosphoprotein</keyword>
<keyword evidence="7" id="KW-0963">Cytoplasm</keyword>
<feature type="transmembrane region" description="Helical" evidence="20">
    <location>
        <begin position="425"/>
        <end position="442"/>
    </location>
</feature>
<dbReference type="PRINTS" id="PR00344">
    <property type="entry name" value="BCTRLSENSOR"/>
</dbReference>
<dbReference type="Pfam" id="PF13181">
    <property type="entry name" value="TPR_8"/>
    <property type="match status" value="1"/>
</dbReference>
<evidence type="ECO:0000256" key="10">
    <source>
        <dbReference type="ARBA" id="ARBA00022723"/>
    </source>
</evidence>
<proteinExistence type="predicted"/>
<dbReference type="InterPro" id="IPR050482">
    <property type="entry name" value="Sensor_HK_TwoCompSys"/>
</dbReference>
<dbReference type="GO" id="GO:0005524">
    <property type="term" value="F:ATP binding"/>
    <property type="evidence" value="ECO:0007669"/>
    <property type="project" value="UniProtKB-KW"/>
</dbReference>
<evidence type="ECO:0000256" key="3">
    <source>
        <dbReference type="ARBA" id="ARBA00004496"/>
    </source>
</evidence>
<evidence type="ECO:0000256" key="7">
    <source>
        <dbReference type="ARBA" id="ARBA00022490"/>
    </source>
</evidence>
<evidence type="ECO:0000256" key="1">
    <source>
        <dbReference type="ARBA" id="ARBA00000085"/>
    </source>
</evidence>
<dbReference type="Pfam" id="PF07730">
    <property type="entry name" value="HisKA_3"/>
    <property type="match status" value="1"/>
</dbReference>
<keyword evidence="14" id="KW-0408">Iron</keyword>
<keyword evidence="10" id="KW-0479">Metal-binding</keyword>
<keyword evidence="20" id="KW-0812">Transmembrane</keyword>
<evidence type="ECO:0000256" key="2">
    <source>
        <dbReference type="ARBA" id="ARBA00001966"/>
    </source>
</evidence>
<evidence type="ECO:0000256" key="17">
    <source>
        <dbReference type="ARBA" id="ARBA00024827"/>
    </source>
</evidence>
<evidence type="ECO:0000256" key="12">
    <source>
        <dbReference type="ARBA" id="ARBA00022777"/>
    </source>
</evidence>
<keyword evidence="15" id="KW-0902">Two-component regulatory system</keyword>
<protein>
    <recommendedName>
        <fullName evidence="5">Oxygen sensor histidine kinase NreB</fullName>
        <ecNumber evidence="4">2.7.13.3</ecNumber>
    </recommendedName>
    <alternativeName>
        <fullName evidence="18">Nitrogen regulation protein B</fullName>
    </alternativeName>
</protein>
<dbReference type="Proteomes" id="UP001398556">
    <property type="component" value="Unassembled WGS sequence"/>
</dbReference>
<dbReference type="PROSITE" id="PS50109">
    <property type="entry name" value="HIS_KIN"/>
    <property type="match status" value="1"/>
</dbReference>
<dbReference type="CDD" id="cd16917">
    <property type="entry name" value="HATPase_UhpB-NarQ-NarX-like"/>
    <property type="match status" value="1"/>
</dbReference>
<keyword evidence="23" id="KW-1185">Reference proteome</keyword>
<gene>
    <name evidence="22" type="ORF">AAEO59_09310</name>
</gene>
<dbReference type="PROSITE" id="PS50005">
    <property type="entry name" value="TPR"/>
    <property type="match status" value="1"/>
</dbReference>
<accession>A0ABU9HM75</accession>
<evidence type="ECO:0000256" key="6">
    <source>
        <dbReference type="ARBA" id="ARBA00022485"/>
    </source>
</evidence>
<comment type="caution">
    <text evidence="22">The sequence shown here is derived from an EMBL/GenBank/DDBJ whole genome shotgun (WGS) entry which is preliminary data.</text>
</comment>
<dbReference type="Gene3D" id="3.30.565.10">
    <property type="entry name" value="Histidine kinase-like ATPase, C-terminal domain"/>
    <property type="match status" value="1"/>
</dbReference>
<keyword evidence="12" id="KW-0418">Kinase</keyword>
<feature type="domain" description="Histidine kinase" evidence="21">
    <location>
        <begin position="593"/>
        <end position="680"/>
    </location>
</feature>
<evidence type="ECO:0000256" key="13">
    <source>
        <dbReference type="ARBA" id="ARBA00022840"/>
    </source>
</evidence>
<keyword evidence="19" id="KW-0802">TPR repeat</keyword>
<evidence type="ECO:0000256" key="18">
    <source>
        <dbReference type="ARBA" id="ARBA00030800"/>
    </source>
</evidence>
<dbReference type="Pfam" id="PF02518">
    <property type="entry name" value="HATPase_c"/>
    <property type="match status" value="1"/>
</dbReference>
<keyword evidence="11" id="KW-0547">Nucleotide-binding</keyword>
<keyword evidence="13 22" id="KW-0067">ATP-binding</keyword>
<comment type="catalytic activity">
    <reaction evidence="1">
        <text>ATP + protein L-histidine = ADP + protein N-phospho-L-histidine.</text>
        <dbReference type="EC" id="2.7.13.3"/>
    </reaction>
</comment>
<dbReference type="PANTHER" id="PTHR24421">
    <property type="entry name" value="NITRATE/NITRITE SENSOR PROTEIN NARX-RELATED"/>
    <property type="match status" value="1"/>
</dbReference>
<keyword evidence="16" id="KW-0411">Iron-sulfur</keyword>
<dbReference type="InterPro" id="IPR019734">
    <property type="entry name" value="TPR_rpt"/>
</dbReference>
<dbReference type="PANTHER" id="PTHR24421:SF10">
    <property type="entry name" value="NITRATE_NITRITE SENSOR PROTEIN NARQ"/>
    <property type="match status" value="1"/>
</dbReference>
<dbReference type="InterPro" id="IPR011712">
    <property type="entry name" value="Sig_transdc_His_kin_sub3_dim/P"/>
</dbReference>
<dbReference type="PROSITE" id="PS51257">
    <property type="entry name" value="PROKAR_LIPOPROTEIN"/>
    <property type="match status" value="1"/>
</dbReference>
<name>A0ABU9HM75_9FLAO</name>
<dbReference type="Gene3D" id="1.20.5.1930">
    <property type="match status" value="1"/>
</dbReference>
<dbReference type="SMART" id="SM00387">
    <property type="entry name" value="HATPase_c"/>
    <property type="match status" value="1"/>
</dbReference>
<keyword evidence="9" id="KW-0808">Transferase</keyword>
<evidence type="ECO:0000313" key="22">
    <source>
        <dbReference type="EMBL" id="MEL1241243.1"/>
    </source>
</evidence>
<keyword evidence="6" id="KW-0004">4Fe-4S</keyword>
<sequence>MKTNIREIFFWLPFFVLVGCSQKKSNDKRIIIPNDSLSVYFSLANDFNLPVEKRYNYTNKALEIVLQDENDSLNRVNLFKVANRFYNTNSLKKYSQTVNLVLENSEKAADTVSMAKAYTYLGDYYRVKSVSDSSFFYYYKAEKLYDKLNSKYELAKTLVNKAALMFRVGDFIGSEKEVFKVLRLLKDDEKTDSDEINYDAYNTLGLVYNGLGEYEEAILYHKKALKVLENSDIIAKSQTKAISNLNLGLVYMNLKDYENAKFYFQNGIEQQLIDNQDPSIYAMLLDNLGYSKFKLNETNNLPDLFFQSMNIVNGLKNSSGRFLNLIHLSEYYESRNDRSKALDFANQALAFVRKTNERHDILVALKHIATIDPQKATVYTKEYIHINEDLQKEERKIGEKFSRIQYETDEIKGENTDLEAKNRKLLYFFSAITILGMFIYIVKSQKAKNRELLYKQQQQKANEDIYNLMISQQNTIEANRVQEKKRVAQELHDGVLGRMFGVRMNLEGLNQFNDDLAITQRLDYLVELKKIEQDIREISHDLNREKSELINNFVAIVDNLFEEQRKTFSAKLLSSIDSTIKWDLAVNSVKINLYRIIQESLQNINKYANATTIKVDLKKQENSILLIITDDGAGFNVNLKKKGIGLQNMISRAKECGGEFYVKSKVGEGTTITVSIPLENQTT</sequence>
<evidence type="ECO:0000313" key="23">
    <source>
        <dbReference type="Proteomes" id="UP001398556"/>
    </source>
</evidence>
<keyword evidence="20" id="KW-1133">Transmembrane helix</keyword>
<evidence type="ECO:0000256" key="14">
    <source>
        <dbReference type="ARBA" id="ARBA00023004"/>
    </source>
</evidence>
<evidence type="ECO:0000256" key="8">
    <source>
        <dbReference type="ARBA" id="ARBA00022553"/>
    </source>
</evidence>
<dbReference type="PROSITE" id="PS50293">
    <property type="entry name" value="TPR_REGION"/>
    <property type="match status" value="1"/>
</dbReference>
<dbReference type="EC" id="2.7.13.3" evidence="4"/>
<reference evidence="22 23" key="1">
    <citation type="submission" date="2024-04" db="EMBL/GenBank/DDBJ databases">
        <title>Flavobacterium sp. DGU99 16S ribosomal RNA gene Genome sequencing and assembly.</title>
        <authorList>
            <person name="Park S."/>
        </authorList>
    </citation>
    <scope>NUCLEOTIDE SEQUENCE [LARGE SCALE GENOMIC DNA]</scope>
    <source>
        <strain evidence="22 23">DGU99</strain>
    </source>
</reference>
<dbReference type="Gene3D" id="1.25.40.10">
    <property type="entry name" value="Tetratricopeptide repeat domain"/>
    <property type="match status" value="3"/>
</dbReference>